<keyword evidence="2" id="KW-0560">Oxidoreductase</keyword>
<dbReference type="InterPro" id="IPR029479">
    <property type="entry name" value="Nitroreductase"/>
</dbReference>
<dbReference type="PANTHER" id="PTHR43673:SF10">
    <property type="entry name" value="NADH DEHYDROGENASE_NAD(P)H NITROREDUCTASE XCC3605-RELATED"/>
    <property type="match status" value="1"/>
</dbReference>
<organism evidence="4 5">
    <name type="scientific">Limnobacter thiooxidans</name>
    <dbReference type="NCBI Taxonomy" id="131080"/>
    <lineage>
        <taxon>Bacteria</taxon>
        <taxon>Pseudomonadati</taxon>
        <taxon>Pseudomonadota</taxon>
        <taxon>Betaproteobacteria</taxon>
        <taxon>Burkholderiales</taxon>
        <taxon>Burkholderiaceae</taxon>
        <taxon>Limnobacter</taxon>
    </lineage>
</organism>
<reference evidence="4 5" key="1">
    <citation type="submission" date="2023-10" db="EMBL/GenBank/DDBJ databases">
        <title>Complete Genome Sequence of Limnobacter thiooxidans CS-K2T, Isolated from freshwater lake sediments in Bavaria, Germany.</title>
        <authorList>
            <person name="Naruki M."/>
            <person name="Watanabe A."/>
            <person name="Warashina T."/>
            <person name="Morita T."/>
            <person name="Arakawa K."/>
        </authorList>
    </citation>
    <scope>NUCLEOTIDE SEQUENCE [LARGE SCALE GENOMIC DNA]</scope>
    <source>
        <strain evidence="4 5">CS-K2</strain>
    </source>
</reference>
<evidence type="ECO:0000256" key="2">
    <source>
        <dbReference type="ARBA" id="ARBA00023002"/>
    </source>
</evidence>
<dbReference type="GO" id="GO:0016491">
    <property type="term" value="F:oxidoreductase activity"/>
    <property type="evidence" value="ECO:0007669"/>
    <property type="project" value="UniProtKB-KW"/>
</dbReference>
<protein>
    <recommendedName>
        <fullName evidence="3">Nitroreductase domain-containing protein</fullName>
    </recommendedName>
</protein>
<proteinExistence type="inferred from homology"/>
<evidence type="ECO:0000313" key="4">
    <source>
        <dbReference type="EMBL" id="BET26731.1"/>
    </source>
</evidence>
<evidence type="ECO:0000256" key="1">
    <source>
        <dbReference type="ARBA" id="ARBA00007118"/>
    </source>
</evidence>
<dbReference type="Proteomes" id="UP001329151">
    <property type="component" value="Chromosome"/>
</dbReference>
<evidence type="ECO:0000313" key="5">
    <source>
        <dbReference type="Proteomes" id="UP001329151"/>
    </source>
</evidence>
<dbReference type="AlphaFoldDB" id="A0AA86J2W6"/>
<name>A0AA86J2W6_9BURK</name>
<dbReference type="Pfam" id="PF00881">
    <property type="entry name" value="Nitroreductase"/>
    <property type="match status" value="1"/>
</dbReference>
<accession>A0AA86J2W6</accession>
<dbReference type="InterPro" id="IPR000415">
    <property type="entry name" value="Nitroreductase-like"/>
</dbReference>
<dbReference type="RefSeq" id="WP_130555821.1">
    <property type="nucleotide sequence ID" value="NZ_AP028947.1"/>
</dbReference>
<feature type="domain" description="Nitroreductase" evidence="3">
    <location>
        <begin position="37"/>
        <end position="236"/>
    </location>
</feature>
<dbReference type="SUPFAM" id="SSF55469">
    <property type="entry name" value="FMN-dependent nitroreductase-like"/>
    <property type="match status" value="1"/>
</dbReference>
<dbReference type="EMBL" id="AP028947">
    <property type="protein sequence ID" value="BET26731.1"/>
    <property type="molecule type" value="Genomic_DNA"/>
</dbReference>
<comment type="similarity">
    <text evidence="1">Belongs to the nitroreductase family.</text>
</comment>
<dbReference type="Gene3D" id="3.40.109.10">
    <property type="entry name" value="NADH Oxidase"/>
    <property type="match status" value="1"/>
</dbReference>
<dbReference type="PANTHER" id="PTHR43673">
    <property type="entry name" value="NAD(P)H NITROREDUCTASE YDGI-RELATED"/>
    <property type="match status" value="1"/>
</dbReference>
<dbReference type="KEGG" id="lto:RGQ30_22320"/>
<keyword evidence="5" id="KW-1185">Reference proteome</keyword>
<gene>
    <name evidence="4" type="ORF">RGQ30_22320</name>
</gene>
<evidence type="ECO:0000259" key="3">
    <source>
        <dbReference type="Pfam" id="PF00881"/>
    </source>
</evidence>
<sequence length="259" mass="29172">MKSTEQKFKTIEVDGKQRYYEPAPKGISAANFRKVVESRRSVRKFTDKPIPKEVLDDCLDMALLAPCSSGLQPWDFYVVKTPAKKAKLVTACLGQLAAKTAQELIVCVARVDRVSEFSKKMIKEWPMPEVPTLVRRYYQLIPYNYAPGPLNSFAMMKKAASNVGGLIAPLPRGPYTRSEVELWAAKSAALACENLVLAFRAHGFDTCMMEGYDEARVRKLLKLSDDAFPIMVIGAGERADDGVFWPQIRFERELFVHEI</sequence>